<dbReference type="EMBL" id="WKJI01000001">
    <property type="protein sequence ID" value="MRX45594.1"/>
    <property type="molecule type" value="Genomic_DNA"/>
</dbReference>
<name>A0A7K0FHY2_9SPHI</name>
<dbReference type="Pfam" id="PF13030">
    <property type="entry name" value="DUF3891"/>
    <property type="match status" value="1"/>
</dbReference>
<keyword evidence="2" id="KW-1185">Reference proteome</keyword>
<accession>A0A7K0FHY2</accession>
<dbReference type="InterPro" id="IPR024992">
    <property type="entry name" value="DUF3891"/>
</dbReference>
<proteinExistence type="predicted"/>
<dbReference type="RefSeq" id="WP_154285784.1">
    <property type="nucleotide sequence ID" value="NZ_WKJI01000001.1"/>
</dbReference>
<gene>
    <name evidence="1" type="ORF">GJJ64_00150</name>
</gene>
<protein>
    <submittedName>
        <fullName evidence="1">DUF3891 family protein</fullName>
    </submittedName>
</protein>
<evidence type="ECO:0000313" key="1">
    <source>
        <dbReference type="EMBL" id="MRX45594.1"/>
    </source>
</evidence>
<sequence>MITRETKDSFIFITQHEHATISGEFFVNLKKEFIPTEHFESLKFAIYQHDRAWIIPDSEPIWNDKLQKPYDFIEYPENIKLHFYKLGIEQVDQANSYAALICSMHYSSFFANSETEYGKSFYERETLRQKHLIQRLKIQTSTFLNYQLKILQLCDDLSLYACMNNPGVDKKNEHPLFRDGFNNSEFFHDNGEQRVSANYQDKNIIKFNSNLFEKPFEIKITFKKILKENIKNEGLLTAFTKQPWFYHNIKII</sequence>
<reference evidence="1 2" key="1">
    <citation type="submission" date="2019-11" db="EMBL/GenBank/DDBJ databases">
        <authorList>
            <person name="Cheng Q."/>
            <person name="Yang Z."/>
        </authorList>
    </citation>
    <scope>NUCLEOTIDE SEQUENCE [LARGE SCALE GENOMIC DNA]</scope>
    <source>
        <strain evidence="1 2">HX-22-1</strain>
    </source>
</reference>
<organism evidence="1 2">
    <name type="scientific">Pedobacter puniceum</name>
    <dbReference type="NCBI Taxonomy" id="2666136"/>
    <lineage>
        <taxon>Bacteria</taxon>
        <taxon>Pseudomonadati</taxon>
        <taxon>Bacteroidota</taxon>
        <taxon>Sphingobacteriia</taxon>
        <taxon>Sphingobacteriales</taxon>
        <taxon>Sphingobacteriaceae</taxon>
        <taxon>Pedobacter</taxon>
    </lineage>
</organism>
<evidence type="ECO:0000313" key="2">
    <source>
        <dbReference type="Proteomes" id="UP000462931"/>
    </source>
</evidence>
<dbReference type="AlphaFoldDB" id="A0A7K0FHY2"/>
<comment type="caution">
    <text evidence="1">The sequence shown here is derived from an EMBL/GenBank/DDBJ whole genome shotgun (WGS) entry which is preliminary data.</text>
</comment>
<dbReference type="Proteomes" id="UP000462931">
    <property type="component" value="Unassembled WGS sequence"/>
</dbReference>